<keyword evidence="1" id="KW-0732">Signal</keyword>
<name>A0A840I036_9PROT</name>
<proteinExistence type="predicted"/>
<dbReference type="RefSeq" id="WP_183814709.1">
    <property type="nucleotide sequence ID" value="NZ_JACHOB010000001.1"/>
</dbReference>
<evidence type="ECO:0000313" key="3">
    <source>
        <dbReference type="Proteomes" id="UP000563524"/>
    </source>
</evidence>
<keyword evidence="3" id="KW-1185">Reference proteome</keyword>
<accession>A0A840I036</accession>
<reference evidence="2 3" key="1">
    <citation type="submission" date="2020-08" db="EMBL/GenBank/DDBJ databases">
        <title>Genomic Encyclopedia of Type Strains, Phase IV (KMG-IV): sequencing the most valuable type-strain genomes for metagenomic binning, comparative biology and taxonomic classification.</title>
        <authorList>
            <person name="Goeker M."/>
        </authorList>
    </citation>
    <scope>NUCLEOTIDE SEQUENCE [LARGE SCALE GENOMIC DNA]</scope>
    <source>
        <strain evidence="2 3">DSM 102850</strain>
    </source>
</reference>
<feature type="signal peptide" evidence="1">
    <location>
        <begin position="1"/>
        <end position="22"/>
    </location>
</feature>
<comment type="caution">
    <text evidence="2">The sequence shown here is derived from an EMBL/GenBank/DDBJ whole genome shotgun (WGS) entry which is preliminary data.</text>
</comment>
<dbReference type="Proteomes" id="UP000563524">
    <property type="component" value="Unassembled WGS sequence"/>
</dbReference>
<dbReference type="InterPro" id="IPR011250">
    <property type="entry name" value="OMP/PagP_B-barrel"/>
</dbReference>
<evidence type="ECO:0008006" key="4">
    <source>
        <dbReference type="Google" id="ProtNLM"/>
    </source>
</evidence>
<dbReference type="SUPFAM" id="SSF56925">
    <property type="entry name" value="OMPA-like"/>
    <property type="match status" value="1"/>
</dbReference>
<gene>
    <name evidence="2" type="ORF">GGQ59_000028</name>
</gene>
<dbReference type="AlphaFoldDB" id="A0A840I036"/>
<organism evidence="2 3">
    <name type="scientific">Parvularcula dongshanensis</name>
    <dbReference type="NCBI Taxonomy" id="1173995"/>
    <lineage>
        <taxon>Bacteria</taxon>
        <taxon>Pseudomonadati</taxon>
        <taxon>Pseudomonadota</taxon>
        <taxon>Alphaproteobacteria</taxon>
        <taxon>Parvularculales</taxon>
        <taxon>Parvularculaceae</taxon>
        <taxon>Parvularcula</taxon>
    </lineage>
</organism>
<evidence type="ECO:0000256" key="1">
    <source>
        <dbReference type="SAM" id="SignalP"/>
    </source>
</evidence>
<sequence length="160" mass="16128">MRISTFAVALVAMAGTAPAAFAQDAAGSPSYFQLGLGGGPDSAGFNLTYGRDVSAFTLEAEVLALGNVRQASNDEVSAHFGVAGLVNAVVRSREGRFRPYGGLGLGTSTGGGLFLQGKAGFAVQTFKRQAVTFEARVLGGTDGDGLGGTGLALIGYRFGG</sequence>
<protein>
    <recommendedName>
        <fullName evidence="4">Outer membrane protein beta-barrel domain-containing protein</fullName>
    </recommendedName>
</protein>
<feature type="chain" id="PRO_5033029053" description="Outer membrane protein beta-barrel domain-containing protein" evidence="1">
    <location>
        <begin position="23"/>
        <end position="160"/>
    </location>
</feature>
<evidence type="ECO:0000313" key="2">
    <source>
        <dbReference type="EMBL" id="MBB4657528.1"/>
    </source>
</evidence>
<dbReference type="EMBL" id="JACHOB010000001">
    <property type="protein sequence ID" value="MBB4657528.1"/>
    <property type="molecule type" value="Genomic_DNA"/>
</dbReference>